<dbReference type="STRING" id="1890683.A0A427YF86"/>
<evidence type="ECO:0000256" key="1">
    <source>
        <dbReference type="ARBA" id="ARBA00004127"/>
    </source>
</evidence>
<accession>A0A427YF86</accession>
<feature type="transmembrane region" description="Helical" evidence="6">
    <location>
        <begin position="97"/>
        <end position="115"/>
    </location>
</feature>
<feature type="transmembrane region" description="Helical" evidence="6">
    <location>
        <begin position="20"/>
        <end position="38"/>
    </location>
</feature>
<feature type="transmembrane region" description="Helical" evidence="6">
    <location>
        <begin position="127"/>
        <end position="150"/>
    </location>
</feature>
<keyword evidence="3 6" id="KW-0812">Transmembrane</keyword>
<comment type="subcellular location">
    <subcellularLocation>
        <location evidence="1">Endomembrane system</location>
        <topology evidence="1">Multi-pass membrane protein</topology>
    </subcellularLocation>
</comment>
<evidence type="ECO:0000256" key="6">
    <source>
        <dbReference type="SAM" id="Phobius"/>
    </source>
</evidence>
<feature type="transmembrane region" description="Helical" evidence="6">
    <location>
        <begin position="156"/>
        <end position="176"/>
    </location>
</feature>
<keyword evidence="9" id="KW-1185">Reference proteome</keyword>
<dbReference type="GO" id="GO:0005886">
    <property type="term" value="C:plasma membrane"/>
    <property type="evidence" value="ECO:0007669"/>
    <property type="project" value="TreeGrafter"/>
</dbReference>
<dbReference type="SUPFAM" id="SSF103473">
    <property type="entry name" value="MFS general substrate transporter"/>
    <property type="match status" value="1"/>
</dbReference>
<evidence type="ECO:0000313" key="8">
    <source>
        <dbReference type="EMBL" id="RSH89746.1"/>
    </source>
</evidence>
<keyword evidence="5 6" id="KW-0472">Membrane</keyword>
<dbReference type="Proteomes" id="UP000279259">
    <property type="component" value="Unassembled WGS sequence"/>
</dbReference>
<keyword evidence="4 6" id="KW-1133">Transmembrane helix</keyword>
<dbReference type="GO" id="GO:0015174">
    <property type="term" value="F:basic amino acid transmembrane transporter activity"/>
    <property type="evidence" value="ECO:0007669"/>
    <property type="project" value="TreeGrafter"/>
</dbReference>
<evidence type="ECO:0000256" key="5">
    <source>
        <dbReference type="ARBA" id="ARBA00023136"/>
    </source>
</evidence>
<evidence type="ECO:0000313" key="9">
    <source>
        <dbReference type="Proteomes" id="UP000279259"/>
    </source>
</evidence>
<dbReference type="Gene3D" id="1.20.1250.20">
    <property type="entry name" value="MFS general substrate transporter like domains"/>
    <property type="match status" value="1"/>
</dbReference>
<evidence type="ECO:0000256" key="3">
    <source>
        <dbReference type="ARBA" id="ARBA00022692"/>
    </source>
</evidence>
<dbReference type="InterPro" id="IPR036259">
    <property type="entry name" value="MFS_trans_sf"/>
</dbReference>
<dbReference type="PROSITE" id="PS50850">
    <property type="entry name" value="MFS"/>
    <property type="match status" value="1"/>
</dbReference>
<sequence>MPLLAPEVKAPELSRLRKRVIIGATLLTGFLSTLDMTSEPYPWTTLWSVVATCIPTISSELQTADKEAWIGTAYLWSNVTFTPLYGKPSDLFGRRNAYLQALVLFTVGTALCGCAPDVPVARHRAGLTFAVFGAGMGLGGPIAVALTQAFGWRAAFYAQLPLAALAIMDILGPATGKKARAIIEN</sequence>
<proteinExistence type="predicted"/>
<evidence type="ECO:0000256" key="2">
    <source>
        <dbReference type="ARBA" id="ARBA00022448"/>
    </source>
</evidence>
<gene>
    <name evidence="8" type="ORF">EHS25_001732</name>
</gene>
<reference evidence="8 9" key="1">
    <citation type="submission" date="2018-11" db="EMBL/GenBank/DDBJ databases">
        <title>Genome sequence of Saitozyma podzolica DSM 27192.</title>
        <authorList>
            <person name="Aliyu H."/>
            <person name="Gorte O."/>
            <person name="Ochsenreither K."/>
        </authorList>
    </citation>
    <scope>NUCLEOTIDE SEQUENCE [LARGE SCALE GENOMIC DNA]</scope>
    <source>
        <strain evidence="8 9">DSM 27192</strain>
    </source>
</reference>
<feature type="domain" description="Major facilitator superfamily (MFS) profile" evidence="7">
    <location>
        <begin position="21"/>
        <end position="185"/>
    </location>
</feature>
<organism evidence="8 9">
    <name type="scientific">Saitozyma podzolica</name>
    <dbReference type="NCBI Taxonomy" id="1890683"/>
    <lineage>
        <taxon>Eukaryota</taxon>
        <taxon>Fungi</taxon>
        <taxon>Dikarya</taxon>
        <taxon>Basidiomycota</taxon>
        <taxon>Agaricomycotina</taxon>
        <taxon>Tremellomycetes</taxon>
        <taxon>Tremellales</taxon>
        <taxon>Trimorphomycetaceae</taxon>
        <taxon>Saitozyma</taxon>
    </lineage>
</organism>
<protein>
    <recommendedName>
        <fullName evidence="7">Major facilitator superfamily (MFS) profile domain-containing protein</fullName>
    </recommendedName>
</protein>
<comment type="caution">
    <text evidence="8">The sequence shown here is derived from an EMBL/GenBank/DDBJ whole genome shotgun (WGS) entry which is preliminary data.</text>
</comment>
<dbReference type="GO" id="GO:0012505">
    <property type="term" value="C:endomembrane system"/>
    <property type="evidence" value="ECO:0007669"/>
    <property type="project" value="UniProtKB-SubCell"/>
</dbReference>
<dbReference type="EMBL" id="RSCD01000012">
    <property type="protein sequence ID" value="RSH89746.1"/>
    <property type="molecule type" value="Genomic_DNA"/>
</dbReference>
<keyword evidence="2" id="KW-0813">Transport</keyword>
<evidence type="ECO:0000256" key="4">
    <source>
        <dbReference type="ARBA" id="ARBA00022989"/>
    </source>
</evidence>
<dbReference type="PANTHER" id="PTHR23501:SF191">
    <property type="entry name" value="VACUOLAR BASIC AMINO ACID TRANSPORTER 4"/>
    <property type="match status" value="1"/>
</dbReference>
<dbReference type="AlphaFoldDB" id="A0A427YF86"/>
<dbReference type="PANTHER" id="PTHR23501">
    <property type="entry name" value="MAJOR FACILITATOR SUPERFAMILY"/>
    <property type="match status" value="1"/>
</dbReference>
<dbReference type="OrthoDB" id="3437016at2759"/>
<dbReference type="InterPro" id="IPR020846">
    <property type="entry name" value="MFS_dom"/>
</dbReference>
<name>A0A427YF86_9TREE</name>
<dbReference type="GO" id="GO:0000329">
    <property type="term" value="C:fungal-type vacuole membrane"/>
    <property type="evidence" value="ECO:0007669"/>
    <property type="project" value="TreeGrafter"/>
</dbReference>
<evidence type="ECO:0000259" key="7">
    <source>
        <dbReference type="PROSITE" id="PS50850"/>
    </source>
</evidence>